<keyword evidence="15 16" id="KW-0456">Lyase</keyword>
<organism evidence="23 24">
    <name type="scientific">Pocillopora meandrina</name>
    <dbReference type="NCBI Taxonomy" id="46732"/>
    <lineage>
        <taxon>Eukaryota</taxon>
        <taxon>Metazoa</taxon>
        <taxon>Cnidaria</taxon>
        <taxon>Anthozoa</taxon>
        <taxon>Hexacorallia</taxon>
        <taxon>Scleractinia</taxon>
        <taxon>Astrocoeniina</taxon>
        <taxon>Pocilloporidae</taxon>
        <taxon>Pocillopora</taxon>
    </lineage>
</organism>
<evidence type="ECO:0000256" key="16">
    <source>
        <dbReference type="PIRNR" id="PIRNR039050"/>
    </source>
</evidence>
<dbReference type="GO" id="GO:0006171">
    <property type="term" value="P:cAMP biosynthetic process"/>
    <property type="evidence" value="ECO:0007669"/>
    <property type="project" value="UniProtKB-KW"/>
</dbReference>
<keyword evidence="10 16" id="KW-0460">Magnesium</keyword>
<dbReference type="GO" id="GO:0005524">
    <property type="term" value="F:ATP binding"/>
    <property type="evidence" value="ECO:0007669"/>
    <property type="project" value="UniProtKB-UniRule"/>
</dbReference>
<dbReference type="EMBL" id="CALNXJ010000048">
    <property type="protein sequence ID" value="CAH3151006.1"/>
    <property type="molecule type" value="Genomic_DNA"/>
</dbReference>
<dbReference type="CDD" id="cd07302">
    <property type="entry name" value="CHD"/>
    <property type="match status" value="2"/>
</dbReference>
<evidence type="ECO:0000256" key="3">
    <source>
        <dbReference type="ARBA" id="ARBA00004141"/>
    </source>
</evidence>
<feature type="binding site" evidence="18">
    <location>
        <position position="377"/>
    </location>
    <ligand>
        <name>Mg(2+)</name>
        <dbReference type="ChEBI" id="CHEBI:18420"/>
        <label>1</label>
        <note>catalytic</note>
    </ligand>
</feature>
<comment type="catalytic activity">
    <reaction evidence="1 16">
        <text>ATP = 3',5'-cyclic AMP + diphosphate</text>
        <dbReference type="Rhea" id="RHEA:15389"/>
        <dbReference type="ChEBI" id="CHEBI:30616"/>
        <dbReference type="ChEBI" id="CHEBI:33019"/>
        <dbReference type="ChEBI" id="CHEBI:58165"/>
        <dbReference type="EC" id="4.6.1.1"/>
    </reaction>
</comment>
<feature type="binding site" evidence="17">
    <location>
        <begin position="1085"/>
        <end position="1089"/>
    </location>
    <ligand>
        <name>ATP</name>
        <dbReference type="ChEBI" id="CHEBI:30616"/>
    </ligand>
</feature>
<evidence type="ECO:0000256" key="10">
    <source>
        <dbReference type="ARBA" id="ARBA00022842"/>
    </source>
</evidence>
<dbReference type="Pfam" id="PF16214">
    <property type="entry name" value="AC_N"/>
    <property type="match status" value="1"/>
</dbReference>
<evidence type="ECO:0000256" key="12">
    <source>
        <dbReference type="ARBA" id="ARBA00022998"/>
    </source>
</evidence>
<dbReference type="GO" id="GO:0035556">
    <property type="term" value="P:intracellular signal transduction"/>
    <property type="evidence" value="ECO:0007669"/>
    <property type="project" value="InterPro"/>
</dbReference>
<feature type="transmembrane region" description="Helical" evidence="21">
    <location>
        <begin position="169"/>
        <end position="191"/>
    </location>
</feature>
<dbReference type="PROSITE" id="PS50125">
    <property type="entry name" value="GUANYLATE_CYCLASE_2"/>
    <property type="match status" value="2"/>
</dbReference>
<evidence type="ECO:0000256" key="8">
    <source>
        <dbReference type="ARBA" id="ARBA00022741"/>
    </source>
</evidence>
<evidence type="ECO:0000256" key="7">
    <source>
        <dbReference type="ARBA" id="ARBA00022737"/>
    </source>
</evidence>
<dbReference type="GO" id="GO:0005886">
    <property type="term" value="C:plasma membrane"/>
    <property type="evidence" value="ECO:0007669"/>
    <property type="project" value="InterPro"/>
</dbReference>
<dbReference type="InterPro" id="IPR001054">
    <property type="entry name" value="A/G_cyclase"/>
</dbReference>
<evidence type="ECO:0000259" key="22">
    <source>
        <dbReference type="PROSITE" id="PS50125"/>
    </source>
</evidence>
<evidence type="ECO:0000256" key="15">
    <source>
        <dbReference type="ARBA" id="ARBA00023239"/>
    </source>
</evidence>
<feature type="transmembrane region" description="Helical" evidence="21">
    <location>
        <begin position="865"/>
        <end position="883"/>
    </location>
</feature>
<feature type="binding site" evidence="17">
    <location>
        <begin position="1078"/>
        <end position="1080"/>
    </location>
    <ligand>
        <name>ATP</name>
        <dbReference type="ChEBI" id="CHEBI:30616"/>
    </ligand>
</feature>
<dbReference type="PANTHER" id="PTHR45627">
    <property type="entry name" value="ADENYLATE CYCLASE TYPE 1"/>
    <property type="match status" value="1"/>
</dbReference>
<dbReference type="Gene3D" id="3.30.70.1230">
    <property type="entry name" value="Nucleotide cyclase"/>
    <property type="match status" value="2"/>
</dbReference>
<evidence type="ECO:0000256" key="20">
    <source>
        <dbReference type="SAM" id="MobiDB-lite"/>
    </source>
</evidence>
<feature type="binding site" evidence="17">
    <location>
        <position position="1125"/>
    </location>
    <ligand>
        <name>ATP</name>
        <dbReference type="ChEBI" id="CHEBI:30616"/>
    </ligand>
</feature>
<evidence type="ECO:0000313" key="23">
    <source>
        <dbReference type="EMBL" id="CAH3151006.1"/>
    </source>
</evidence>
<evidence type="ECO:0000256" key="13">
    <source>
        <dbReference type="ARBA" id="ARBA00023136"/>
    </source>
</evidence>
<keyword evidence="7" id="KW-0677">Repeat</keyword>
<dbReference type="SMART" id="SM00044">
    <property type="entry name" value="CYCc"/>
    <property type="match status" value="2"/>
</dbReference>
<dbReference type="InterPro" id="IPR029787">
    <property type="entry name" value="Nucleotide_cyclase"/>
</dbReference>
<keyword evidence="8 16" id="KW-0547">Nucleotide-binding</keyword>
<feature type="transmembrane region" description="Helical" evidence="21">
    <location>
        <begin position="231"/>
        <end position="258"/>
    </location>
</feature>
<feature type="transmembrane region" description="Helical" evidence="21">
    <location>
        <begin position="136"/>
        <end position="157"/>
    </location>
</feature>
<comment type="cofactor">
    <cofactor evidence="2">
        <name>Mn(2+)</name>
        <dbReference type="ChEBI" id="CHEBI:29035"/>
    </cofactor>
</comment>
<feature type="binding site" evidence="17">
    <location>
        <begin position="419"/>
        <end position="421"/>
    </location>
    <ligand>
        <name>ATP</name>
        <dbReference type="ChEBI" id="CHEBI:30616"/>
    </ligand>
</feature>
<dbReference type="PANTHER" id="PTHR45627:SF30">
    <property type="entry name" value="ADENYLATE CYCLASE TYPE 3"/>
    <property type="match status" value="1"/>
</dbReference>
<feature type="transmembrane region" description="Helical" evidence="21">
    <location>
        <begin position="279"/>
        <end position="300"/>
    </location>
</feature>
<dbReference type="FunFam" id="3.30.70.1230:FF:000048">
    <property type="entry name" value="Phospholipid-transporting ATPase, putative"/>
    <property type="match status" value="1"/>
</dbReference>
<feature type="binding site" evidence="18">
    <location>
        <position position="378"/>
    </location>
    <ligand>
        <name>Mg(2+)</name>
        <dbReference type="ChEBI" id="CHEBI:18420"/>
        <label>2</label>
        <note>catalytic</note>
    </ligand>
</feature>
<evidence type="ECO:0000256" key="2">
    <source>
        <dbReference type="ARBA" id="ARBA00001936"/>
    </source>
</evidence>
<feature type="region of interest" description="Disordered" evidence="20">
    <location>
        <begin position="29"/>
        <end position="53"/>
    </location>
</feature>
<evidence type="ECO:0000256" key="18">
    <source>
        <dbReference type="PIRSR" id="PIRSR039050-51"/>
    </source>
</evidence>
<dbReference type="Pfam" id="PF00211">
    <property type="entry name" value="Guanylate_cyc"/>
    <property type="match status" value="2"/>
</dbReference>
<keyword evidence="6 16" id="KW-0479">Metal-binding</keyword>
<evidence type="ECO:0000256" key="19">
    <source>
        <dbReference type="RuleBase" id="RU000405"/>
    </source>
</evidence>
<feature type="binding site" evidence="17">
    <location>
        <position position="465"/>
    </location>
    <ligand>
        <name>ATP</name>
        <dbReference type="ChEBI" id="CHEBI:30616"/>
    </ligand>
</feature>
<dbReference type="PIRSF" id="PIRSF039050">
    <property type="entry name" value="Ade_cyc"/>
    <property type="match status" value="1"/>
</dbReference>
<dbReference type="PROSITE" id="PS00452">
    <property type="entry name" value="GUANYLATE_CYCLASE_1"/>
    <property type="match status" value="1"/>
</dbReference>
<comment type="function">
    <text evidence="16">Catalyzes the formation of the signaling molecule cAMP in response to G-protein signaling.</text>
</comment>
<feature type="transmembrane region" description="Helical" evidence="21">
    <location>
        <begin position="824"/>
        <end position="845"/>
    </location>
</feature>
<keyword evidence="11 21" id="KW-1133">Transmembrane helix</keyword>
<evidence type="ECO:0000256" key="17">
    <source>
        <dbReference type="PIRSR" id="PIRSR039050-50"/>
    </source>
</evidence>
<keyword evidence="24" id="KW-1185">Reference proteome</keyword>
<feature type="binding site" evidence="17">
    <location>
        <position position="1002"/>
    </location>
    <ligand>
        <name>ATP</name>
        <dbReference type="ChEBI" id="CHEBI:30616"/>
    </ligand>
</feature>
<feature type="domain" description="Guanylate cyclase" evidence="22">
    <location>
        <begin position="950"/>
        <end position="1091"/>
    </location>
</feature>
<evidence type="ECO:0000313" key="24">
    <source>
        <dbReference type="Proteomes" id="UP001159428"/>
    </source>
</evidence>
<feature type="region of interest" description="Disordered" evidence="20">
    <location>
        <begin position="551"/>
        <end position="582"/>
    </location>
</feature>
<feature type="binding site" evidence="18">
    <location>
        <position position="421"/>
    </location>
    <ligand>
        <name>Mg(2+)</name>
        <dbReference type="ChEBI" id="CHEBI:18420"/>
        <label>2</label>
        <note>catalytic</note>
    </ligand>
</feature>
<dbReference type="GO" id="GO:0004016">
    <property type="term" value="F:adenylate cyclase activity"/>
    <property type="evidence" value="ECO:0007669"/>
    <property type="project" value="UniProtKB-EC"/>
</dbReference>
<feature type="binding site" evidence="17">
    <location>
        <begin position="377"/>
        <end position="382"/>
    </location>
    <ligand>
        <name>ATP</name>
        <dbReference type="ChEBI" id="CHEBI:30616"/>
    </ligand>
</feature>
<dbReference type="FunFam" id="3.30.70.1230:FF:000006">
    <property type="entry name" value="Adenylate cyclase"/>
    <property type="match status" value="1"/>
</dbReference>
<feature type="compositionally biased region" description="Polar residues" evidence="20">
    <location>
        <begin position="44"/>
        <end position="53"/>
    </location>
</feature>
<comment type="cofactor">
    <cofactor evidence="18">
        <name>Mg(2+)</name>
        <dbReference type="ChEBI" id="CHEBI:18420"/>
    </cofactor>
    <cofactor evidence="18">
        <name>Mn(2+)</name>
        <dbReference type="ChEBI" id="CHEBI:29035"/>
    </cofactor>
    <text evidence="18">Binds 2 magnesium ions per subunit. Is also active with manganese (in vitro).</text>
</comment>
<comment type="caution">
    <text evidence="23">The sequence shown here is derived from an EMBL/GenBank/DDBJ whole genome shotgun (WGS) entry which is preliminary data.</text>
</comment>
<feature type="binding site" evidence="18">
    <location>
        <position position="421"/>
    </location>
    <ligand>
        <name>Mg(2+)</name>
        <dbReference type="ChEBI" id="CHEBI:18420"/>
        <label>1</label>
        <note>catalytic</note>
    </ligand>
</feature>
<comment type="subcellular location">
    <subcellularLocation>
        <location evidence="3">Membrane</location>
        <topology evidence="3">Multi-pass membrane protein</topology>
    </subcellularLocation>
</comment>
<evidence type="ECO:0000256" key="9">
    <source>
        <dbReference type="ARBA" id="ARBA00022840"/>
    </source>
</evidence>
<keyword evidence="13 16" id="KW-0472">Membrane</keyword>
<protein>
    <recommendedName>
        <fullName evidence="4 16">adenylate cyclase</fullName>
        <ecNumber evidence="4 16">4.6.1.1</ecNumber>
    </recommendedName>
</protein>
<feature type="binding site" evidence="18">
    <location>
        <position position="377"/>
    </location>
    <ligand>
        <name>Mg(2+)</name>
        <dbReference type="ChEBI" id="CHEBI:18420"/>
        <label>2</label>
        <note>catalytic</note>
    </ligand>
</feature>
<keyword evidence="9 16" id="KW-0067">ATP-binding</keyword>
<evidence type="ECO:0000256" key="4">
    <source>
        <dbReference type="ARBA" id="ARBA00012201"/>
    </source>
</evidence>
<dbReference type="InterPro" id="IPR032628">
    <property type="entry name" value="AC_N"/>
</dbReference>
<dbReference type="InterPro" id="IPR018297">
    <property type="entry name" value="A/G_cyclase_CS"/>
</dbReference>
<feature type="transmembrane region" description="Helical" evidence="21">
    <location>
        <begin position="198"/>
        <end position="219"/>
    </location>
</feature>
<evidence type="ECO:0000256" key="1">
    <source>
        <dbReference type="ARBA" id="ARBA00001593"/>
    </source>
</evidence>
<dbReference type="GO" id="GO:0007189">
    <property type="term" value="P:adenylate cyclase-activating G protein-coupled receptor signaling pathway"/>
    <property type="evidence" value="ECO:0007669"/>
    <property type="project" value="TreeGrafter"/>
</dbReference>
<name>A0AAU9XK79_9CNID</name>
<dbReference type="Proteomes" id="UP001159428">
    <property type="component" value="Unassembled WGS sequence"/>
</dbReference>
<evidence type="ECO:0000256" key="11">
    <source>
        <dbReference type="ARBA" id="ARBA00022989"/>
    </source>
</evidence>
<feature type="domain" description="Guanylate cyclase" evidence="22">
    <location>
        <begin position="372"/>
        <end position="499"/>
    </location>
</feature>
<feature type="transmembrane region" description="Helical" evidence="21">
    <location>
        <begin position="674"/>
        <end position="694"/>
    </location>
</feature>
<evidence type="ECO:0000256" key="14">
    <source>
        <dbReference type="ARBA" id="ARBA00023180"/>
    </source>
</evidence>
<dbReference type="AlphaFoldDB" id="A0AAU9XK79"/>
<feature type="transmembrane region" description="Helical" evidence="21">
    <location>
        <begin position="799"/>
        <end position="817"/>
    </location>
</feature>
<gene>
    <name evidence="23" type="ORF">PMEA_00025049</name>
</gene>
<accession>A0AAU9XK79</accession>
<evidence type="ECO:0000256" key="21">
    <source>
        <dbReference type="SAM" id="Phobius"/>
    </source>
</evidence>
<comment type="similarity">
    <text evidence="16 19">Belongs to the adenylyl cyclase class-4/guanylyl cyclase family.</text>
</comment>
<feature type="transmembrane region" description="Helical" evidence="21">
    <location>
        <begin position="701"/>
        <end position="723"/>
    </location>
</feature>
<evidence type="ECO:0000256" key="5">
    <source>
        <dbReference type="ARBA" id="ARBA00022692"/>
    </source>
</evidence>
<keyword evidence="14" id="KW-0325">Glycoprotein</keyword>
<sequence>MKKNGVTARVSPAFVKWSDETENNINAVESCKGRKKSHSEEGENSGTRTSLKAINTRTHDCDRTVSESKISTSNVKVAFAKDSSSYNNAQSSKMRLIFASIGKLMCLPACFRVQFSSHQLEEIYQRYYCRHKLDRILYIILLDFVVNLCLITMYSVVFSKSNPTQVNRIIMTSTFCALNLSFIILYFLKLFPARVFKFLPYIVWFTVFFQLQVDLAIGYDPLVPSDSVGMFLFFMFITNVMLPASLPLCAAMSLLTAVGHIVITSSFATQNKEYFGRQLGANILLFVCSNIIGAIDSYIADRRQRRSVLETRQSLEVKIALESENRQQRRLLHSVLPKHVATEMVNDLENDGTFLKDGAFNKLFIRRHQECSILFADIVGFTELSSKCTAEELIITLNELFANFDKIGTKNSCQRIKILGDCYYCIAGLDDNKAHAQCAVEMGRDMISHIAKVRRQTGVKTLDMRVGVHTGSVLAGVLGKIKWQFDAWSNDVTLANSMESGGIPGRVHISEPTYNCVKLDYDVEPGEGHTRNDFIKEQGVKTFLIVRRKNEDGDKTASSPSQESVDAMWLTEPSSKEKRRTSSPIVELITGDKQRIINREDMEFRRVSLFDEEESEKTDSSTATCEKNLNKLLSDVLDERAGGVKEKMNPFTLRFMESDCEFQYALEKQEMSGGSLFCLCVIIVFCFFVELAILPRSLRNYLTFSLGFLFLAIPTVLTAAVSFPKCFPKFLVDISNVLDSSKPARTLLAALSVSLLVGTELIDMLGCTATKLDKTDVALRYNRSEYLDPLSPSCEYPQYFYYNGILILVGISVLVQLSHSLKVLLTLGVLLTYCTINIFVQQDIYDNYDAYVHYSHENTSFVPKKYFSSVIMGLCFCILVLHGRQAERTARLLFLWKMEAFEKKTELEKIRERNQKLVNNILPEHVADYFLQHQNKDETDLYSQSYKYVTVMFASIPNFDEFYSEDQINDGGKECIRFLNEIINDFDEVLAEARFRSIEKIKTIKSTYMAAAGLKPECESQHSENWEQVVTVVDFALALRDKLDSINAECFNQFVLRVGICQGPVVAGVIGAKKPHYDIWGNTVNVASRMESTGKAGYMQVTEQTYEILKDRGFKFIYRGPVKVKGKGQLVTYYLTGRDAKKKTVHLNLPNMVAI</sequence>
<dbReference type="GO" id="GO:0046872">
    <property type="term" value="F:metal ion binding"/>
    <property type="evidence" value="ECO:0007669"/>
    <property type="project" value="UniProtKB-KW"/>
</dbReference>
<keyword evidence="5 21" id="KW-0812">Transmembrane</keyword>
<reference evidence="23 24" key="1">
    <citation type="submission" date="2022-05" db="EMBL/GenBank/DDBJ databases">
        <authorList>
            <consortium name="Genoscope - CEA"/>
            <person name="William W."/>
        </authorList>
    </citation>
    <scope>NUCLEOTIDE SEQUENCE [LARGE SCALE GENOMIC DNA]</scope>
</reference>
<dbReference type="InterPro" id="IPR030672">
    <property type="entry name" value="Adcy"/>
</dbReference>
<proteinExistence type="inferred from homology"/>
<dbReference type="SUPFAM" id="SSF55073">
    <property type="entry name" value="Nucleotide cyclase"/>
    <property type="match status" value="2"/>
</dbReference>
<keyword evidence="18" id="KW-0464">Manganese</keyword>
<evidence type="ECO:0000256" key="6">
    <source>
        <dbReference type="ARBA" id="ARBA00022723"/>
    </source>
</evidence>
<keyword evidence="12 16" id="KW-0115">cAMP biosynthesis</keyword>
<dbReference type="EC" id="4.6.1.1" evidence="4 16"/>